<feature type="signal peptide" evidence="1">
    <location>
        <begin position="1"/>
        <end position="16"/>
    </location>
</feature>
<name>A0A0B1T806_OESDE</name>
<dbReference type="Proteomes" id="UP000053660">
    <property type="component" value="Unassembled WGS sequence"/>
</dbReference>
<feature type="chain" id="PRO_5002065676" evidence="1">
    <location>
        <begin position="17"/>
        <end position="99"/>
    </location>
</feature>
<accession>A0A0B1T806</accession>
<organism evidence="2 3">
    <name type="scientific">Oesophagostomum dentatum</name>
    <name type="common">Nodular worm</name>
    <dbReference type="NCBI Taxonomy" id="61180"/>
    <lineage>
        <taxon>Eukaryota</taxon>
        <taxon>Metazoa</taxon>
        <taxon>Ecdysozoa</taxon>
        <taxon>Nematoda</taxon>
        <taxon>Chromadorea</taxon>
        <taxon>Rhabditida</taxon>
        <taxon>Rhabditina</taxon>
        <taxon>Rhabditomorpha</taxon>
        <taxon>Strongyloidea</taxon>
        <taxon>Strongylidae</taxon>
        <taxon>Oesophagostomum</taxon>
    </lineage>
</organism>
<evidence type="ECO:0000313" key="3">
    <source>
        <dbReference type="Proteomes" id="UP000053660"/>
    </source>
</evidence>
<dbReference type="EMBL" id="KN550793">
    <property type="protein sequence ID" value="KHJ93389.1"/>
    <property type="molecule type" value="Genomic_DNA"/>
</dbReference>
<dbReference type="OrthoDB" id="5869585at2759"/>
<gene>
    <name evidence="2" type="ORF">OESDEN_06703</name>
</gene>
<feature type="non-terminal residue" evidence="2">
    <location>
        <position position="99"/>
    </location>
</feature>
<dbReference type="AlphaFoldDB" id="A0A0B1T806"/>
<protein>
    <submittedName>
        <fullName evidence="2">Uncharacterized protein</fullName>
    </submittedName>
</protein>
<keyword evidence="1" id="KW-0732">Signal</keyword>
<evidence type="ECO:0000313" key="2">
    <source>
        <dbReference type="EMBL" id="KHJ93389.1"/>
    </source>
</evidence>
<reference evidence="2 3" key="1">
    <citation type="submission" date="2014-03" db="EMBL/GenBank/DDBJ databases">
        <title>Draft genome of the hookworm Oesophagostomum dentatum.</title>
        <authorList>
            <person name="Mitreva M."/>
        </authorList>
    </citation>
    <scope>NUCLEOTIDE SEQUENCE [LARGE SCALE GENOMIC DNA]</scope>
    <source>
        <strain evidence="2 3">OD-Hann</strain>
    </source>
</reference>
<proteinExistence type="predicted"/>
<keyword evidence="3" id="KW-1185">Reference proteome</keyword>
<evidence type="ECO:0000256" key="1">
    <source>
        <dbReference type="SAM" id="SignalP"/>
    </source>
</evidence>
<sequence length="99" mass="11065">MRLAFYLLPLLPQIDAFTMASSIGGEYEVSRNIMMKLESRMTCLYETLQQHMILHLTLGSAPGSTTLLSMRLTSPSGAFSEWMSGQYDVDMVHNVTENG</sequence>